<evidence type="ECO:0000259" key="9">
    <source>
        <dbReference type="Pfam" id="PF05649"/>
    </source>
</evidence>
<evidence type="ECO:0000256" key="4">
    <source>
        <dbReference type="ARBA" id="ARBA00022723"/>
    </source>
</evidence>
<dbReference type="GO" id="GO:0016485">
    <property type="term" value="P:protein processing"/>
    <property type="evidence" value="ECO:0007669"/>
    <property type="project" value="TreeGrafter"/>
</dbReference>
<dbReference type="Gene3D" id="3.40.390.10">
    <property type="entry name" value="Collagenase (Catalytic Domain)"/>
    <property type="match status" value="1"/>
</dbReference>
<dbReference type="PRINTS" id="PR00786">
    <property type="entry name" value="NEPRILYSIN"/>
</dbReference>
<evidence type="ECO:0000256" key="2">
    <source>
        <dbReference type="ARBA" id="ARBA00007357"/>
    </source>
</evidence>
<accession>A0A9D7SVA2</accession>
<comment type="cofactor">
    <cofactor evidence="1">
        <name>Zn(2+)</name>
        <dbReference type="ChEBI" id="CHEBI:29105"/>
    </cofactor>
</comment>
<reference evidence="10 11" key="1">
    <citation type="submission" date="2020-10" db="EMBL/GenBank/DDBJ databases">
        <title>Connecting structure to function with the recovery of over 1000 high-quality activated sludge metagenome-assembled genomes encoding full-length rRNA genes using long-read sequencing.</title>
        <authorList>
            <person name="Singleton C.M."/>
            <person name="Petriglieri F."/>
            <person name="Kristensen J.M."/>
            <person name="Kirkegaard R.H."/>
            <person name="Michaelsen T.Y."/>
            <person name="Andersen M.H."/>
            <person name="Karst S.M."/>
            <person name="Dueholm M.S."/>
            <person name="Nielsen P.H."/>
            <person name="Albertsen M."/>
        </authorList>
    </citation>
    <scope>NUCLEOTIDE SEQUENCE [LARGE SCALE GENOMIC DNA]</scope>
    <source>
        <strain evidence="10">Ribe_18-Q3-R11-54_MAXAC.273</strain>
    </source>
</reference>
<dbReference type="AlphaFoldDB" id="A0A9D7SVA2"/>
<dbReference type="GO" id="GO:0005886">
    <property type="term" value="C:plasma membrane"/>
    <property type="evidence" value="ECO:0007669"/>
    <property type="project" value="TreeGrafter"/>
</dbReference>
<name>A0A9D7SVA2_9BACT</name>
<evidence type="ECO:0000313" key="11">
    <source>
        <dbReference type="Proteomes" id="UP000808337"/>
    </source>
</evidence>
<dbReference type="Proteomes" id="UP000808337">
    <property type="component" value="Unassembled WGS sequence"/>
</dbReference>
<dbReference type="InterPro" id="IPR008753">
    <property type="entry name" value="Peptidase_M13_N"/>
</dbReference>
<evidence type="ECO:0000313" key="10">
    <source>
        <dbReference type="EMBL" id="MBK9982891.1"/>
    </source>
</evidence>
<dbReference type="Pfam" id="PF01431">
    <property type="entry name" value="Peptidase_M13"/>
    <property type="match status" value="1"/>
</dbReference>
<comment type="similarity">
    <text evidence="2">Belongs to the peptidase M13 family.</text>
</comment>
<dbReference type="InterPro" id="IPR042089">
    <property type="entry name" value="Peptidase_M13_dom_2"/>
</dbReference>
<protein>
    <submittedName>
        <fullName evidence="10">M13 family metallopeptidase</fullName>
    </submittedName>
</protein>
<dbReference type="GO" id="GO:0046872">
    <property type="term" value="F:metal ion binding"/>
    <property type="evidence" value="ECO:0007669"/>
    <property type="project" value="UniProtKB-KW"/>
</dbReference>
<organism evidence="10 11">
    <name type="scientific">Candidatus Opimibacter skivensis</name>
    <dbReference type="NCBI Taxonomy" id="2982028"/>
    <lineage>
        <taxon>Bacteria</taxon>
        <taxon>Pseudomonadati</taxon>
        <taxon>Bacteroidota</taxon>
        <taxon>Saprospiria</taxon>
        <taxon>Saprospirales</taxon>
        <taxon>Saprospiraceae</taxon>
        <taxon>Candidatus Opimibacter</taxon>
    </lineage>
</organism>
<dbReference type="Gene3D" id="1.10.1380.10">
    <property type="entry name" value="Neutral endopeptidase , domain2"/>
    <property type="match status" value="1"/>
</dbReference>
<keyword evidence="7" id="KW-0482">Metalloprotease</keyword>
<evidence type="ECO:0000256" key="6">
    <source>
        <dbReference type="ARBA" id="ARBA00022833"/>
    </source>
</evidence>
<keyword evidence="5" id="KW-0378">Hydrolase</keyword>
<keyword evidence="6" id="KW-0862">Zinc</keyword>
<comment type="caution">
    <text evidence="10">The sequence shown here is derived from an EMBL/GenBank/DDBJ whole genome shotgun (WGS) entry which is preliminary data.</text>
</comment>
<dbReference type="SUPFAM" id="SSF55486">
    <property type="entry name" value="Metalloproteases ('zincins'), catalytic domain"/>
    <property type="match status" value="1"/>
</dbReference>
<dbReference type="PANTHER" id="PTHR11733:SF167">
    <property type="entry name" value="FI17812P1-RELATED"/>
    <property type="match status" value="1"/>
</dbReference>
<keyword evidence="3" id="KW-0645">Protease</keyword>
<dbReference type="PROSITE" id="PS51885">
    <property type="entry name" value="NEPRILYSIN"/>
    <property type="match status" value="1"/>
</dbReference>
<evidence type="ECO:0000256" key="1">
    <source>
        <dbReference type="ARBA" id="ARBA00001947"/>
    </source>
</evidence>
<dbReference type="InterPro" id="IPR024079">
    <property type="entry name" value="MetalloPept_cat_dom_sf"/>
</dbReference>
<dbReference type="EMBL" id="JADKGY010000008">
    <property type="protein sequence ID" value="MBK9982891.1"/>
    <property type="molecule type" value="Genomic_DNA"/>
</dbReference>
<evidence type="ECO:0000256" key="5">
    <source>
        <dbReference type="ARBA" id="ARBA00022801"/>
    </source>
</evidence>
<gene>
    <name evidence="10" type="ORF">IPP15_10810</name>
</gene>
<proteinExistence type="inferred from homology"/>
<evidence type="ECO:0000256" key="7">
    <source>
        <dbReference type="ARBA" id="ARBA00023049"/>
    </source>
</evidence>
<dbReference type="Pfam" id="PF05649">
    <property type="entry name" value="Peptidase_M13_N"/>
    <property type="match status" value="1"/>
</dbReference>
<dbReference type="CDD" id="cd08662">
    <property type="entry name" value="M13"/>
    <property type="match status" value="1"/>
</dbReference>
<evidence type="ECO:0000256" key="3">
    <source>
        <dbReference type="ARBA" id="ARBA00022670"/>
    </source>
</evidence>
<dbReference type="InterPro" id="IPR000718">
    <property type="entry name" value="Peptidase_M13"/>
</dbReference>
<evidence type="ECO:0000259" key="8">
    <source>
        <dbReference type="Pfam" id="PF01431"/>
    </source>
</evidence>
<keyword evidence="4" id="KW-0479">Metal-binding</keyword>
<sequence>MARGINTDYLDNDISPEEDFYQFVNGGWMKKTDIPSDRSTWGSFHELAKKTDEKNIALLVSSSDDIGSGTNKAAMLFQSGIDTKQIEKEKLHVLKDIFQDIRLRIEKSNYGSLLGLLVSKGLGGLVHFSVHPDLGDSHIYAAYLEPGSQGLPERDFYLDDDERAENIRHHYLKYITRLFHEELDYPLAHAENISREILDLEKDLAGHMLSKEDRRQMDKLYNPHNLDELKGLCPVLDWNNFFQAMHISPPERIIVTEPEYFRFLTYYLKTISSSTVERYLTFLVMHHAAPFAHAALENTHFDLYHKMLEGVEQMKPRKERVVKIVNQNLGDALGQLFVSKYFPSEAKSTALEMVGDIVSAFKTRIQQLEWMSGRTKKYATEKLEALKVKIGYPDKWKEYEHLDIKPTTQGGHYLENLLAIVEWNFKKDTARIQQMVDRDEWFMAPQVVNAYYNPMFNEIVFPAAILQPPFFDWQADAAVNYGGIGAVIGHEITHGFDDQGSRFDKEGNLNEWWTSEDREQFQELTLRLIKQFDGYFPFDDMALNGTFTLGENIADLGGLSVAYDALQLYFLRHGKPEKIDGFTAEQRFFMSWATVWRTKTRPEALRHQIKTDPHPPGLYRAVAAPSNINTFYDAFNIHPQSQWYRKQEDRIKIW</sequence>
<dbReference type="InterPro" id="IPR018497">
    <property type="entry name" value="Peptidase_M13_C"/>
</dbReference>
<feature type="domain" description="Peptidase M13 N-terminal" evidence="9">
    <location>
        <begin position="16"/>
        <end position="393"/>
    </location>
</feature>
<dbReference type="GO" id="GO:0004222">
    <property type="term" value="F:metalloendopeptidase activity"/>
    <property type="evidence" value="ECO:0007669"/>
    <property type="project" value="InterPro"/>
</dbReference>
<feature type="domain" description="Peptidase M13 C-terminal" evidence="8">
    <location>
        <begin position="449"/>
        <end position="651"/>
    </location>
</feature>
<dbReference type="PANTHER" id="PTHR11733">
    <property type="entry name" value="ZINC METALLOPROTEASE FAMILY M13 NEPRILYSIN-RELATED"/>
    <property type="match status" value="1"/>
</dbReference>